<protein>
    <submittedName>
        <fullName evidence="12">ATP-binding cassette domain-containing protein</fullName>
    </submittedName>
</protein>
<dbReference type="EMBL" id="JAGFNY010000015">
    <property type="protein sequence ID" value="MBW7570365.1"/>
    <property type="molecule type" value="Genomic_DNA"/>
</dbReference>
<evidence type="ECO:0000256" key="4">
    <source>
        <dbReference type="ARBA" id="ARBA00022475"/>
    </source>
</evidence>
<evidence type="ECO:0000313" key="13">
    <source>
        <dbReference type="Proteomes" id="UP000731465"/>
    </source>
</evidence>
<keyword evidence="3" id="KW-0813">Transport</keyword>
<evidence type="ECO:0000256" key="10">
    <source>
        <dbReference type="ARBA" id="ARBA00025157"/>
    </source>
</evidence>
<dbReference type="Proteomes" id="UP000731465">
    <property type="component" value="Unassembled WGS sequence"/>
</dbReference>
<accession>A0ABS7DHL7</accession>
<evidence type="ECO:0000256" key="6">
    <source>
        <dbReference type="ARBA" id="ARBA00022741"/>
    </source>
</evidence>
<dbReference type="SMART" id="SM00382">
    <property type="entry name" value="AAA"/>
    <property type="match status" value="2"/>
</dbReference>
<evidence type="ECO:0000313" key="12">
    <source>
        <dbReference type="EMBL" id="MBW7570365.1"/>
    </source>
</evidence>
<comment type="function">
    <text evidence="10">Probably part of an ABC transporter complex. Responsible for energy coupling to the transport system.</text>
</comment>
<comment type="caution">
    <text evidence="12">The sequence shown here is derived from an EMBL/GenBank/DDBJ whole genome shotgun (WGS) entry which is preliminary data.</text>
</comment>
<name>A0ABS7DHL7_9GAMM</name>
<evidence type="ECO:0000256" key="1">
    <source>
        <dbReference type="ARBA" id="ARBA00004202"/>
    </source>
</evidence>
<keyword evidence="4" id="KW-1003">Cell membrane</keyword>
<keyword evidence="5" id="KW-0677">Repeat</keyword>
<dbReference type="PROSITE" id="PS50893">
    <property type="entry name" value="ABC_TRANSPORTER_2"/>
    <property type="match status" value="2"/>
</dbReference>
<organism evidence="12 13">
    <name type="scientific">Succinivibrio faecicola</name>
    <dbReference type="NCBI Taxonomy" id="2820300"/>
    <lineage>
        <taxon>Bacteria</taxon>
        <taxon>Pseudomonadati</taxon>
        <taxon>Pseudomonadota</taxon>
        <taxon>Gammaproteobacteria</taxon>
        <taxon>Aeromonadales</taxon>
        <taxon>Succinivibrionaceae</taxon>
        <taxon>Succinivibrio</taxon>
    </lineage>
</organism>
<dbReference type="InterPro" id="IPR003593">
    <property type="entry name" value="AAA+_ATPase"/>
</dbReference>
<dbReference type="PANTHER" id="PTHR43553">
    <property type="entry name" value="HEAVY METAL TRANSPORTER"/>
    <property type="match status" value="1"/>
</dbReference>
<keyword evidence="6" id="KW-0547">Nucleotide-binding</keyword>
<dbReference type="Gene3D" id="3.40.50.300">
    <property type="entry name" value="P-loop containing nucleotide triphosphate hydrolases"/>
    <property type="match status" value="2"/>
</dbReference>
<evidence type="ECO:0000256" key="2">
    <source>
        <dbReference type="ARBA" id="ARBA00005417"/>
    </source>
</evidence>
<keyword evidence="7 12" id="KW-0067">ATP-binding</keyword>
<evidence type="ECO:0000256" key="3">
    <source>
        <dbReference type="ARBA" id="ARBA00022448"/>
    </source>
</evidence>
<evidence type="ECO:0000259" key="11">
    <source>
        <dbReference type="PROSITE" id="PS50893"/>
    </source>
</evidence>
<dbReference type="PANTHER" id="PTHR43553:SF23">
    <property type="entry name" value="ABC TRANSPORTER ATP-BINDING COMPONENT"/>
    <property type="match status" value="1"/>
</dbReference>
<dbReference type="InterPro" id="IPR017871">
    <property type="entry name" value="ABC_transporter-like_CS"/>
</dbReference>
<dbReference type="InterPro" id="IPR027417">
    <property type="entry name" value="P-loop_NTPase"/>
</dbReference>
<evidence type="ECO:0000256" key="8">
    <source>
        <dbReference type="ARBA" id="ARBA00022967"/>
    </source>
</evidence>
<comment type="subcellular location">
    <subcellularLocation>
        <location evidence="1">Cell membrane</location>
        <topology evidence="1">Peripheral membrane protein</topology>
    </subcellularLocation>
</comment>
<reference evidence="12 13" key="1">
    <citation type="submission" date="2021-03" db="EMBL/GenBank/DDBJ databases">
        <title>Succinivibrio sp. nov. isolated from feces of cow.</title>
        <authorList>
            <person name="Choi J.-Y."/>
        </authorList>
    </citation>
    <scope>NUCLEOTIDE SEQUENCE [LARGE SCALE GENOMIC DNA]</scope>
    <source>
        <strain evidence="12 13">AGMB01872</strain>
    </source>
</reference>
<evidence type="ECO:0000256" key="5">
    <source>
        <dbReference type="ARBA" id="ARBA00022737"/>
    </source>
</evidence>
<comment type="similarity">
    <text evidence="2">Belongs to the ABC transporter superfamily.</text>
</comment>
<keyword evidence="9" id="KW-0472">Membrane</keyword>
<dbReference type="PROSITE" id="PS00211">
    <property type="entry name" value="ABC_TRANSPORTER_1"/>
    <property type="match status" value="1"/>
</dbReference>
<keyword evidence="13" id="KW-1185">Reference proteome</keyword>
<feature type="domain" description="ABC transporter" evidence="11">
    <location>
        <begin position="261"/>
        <end position="461"/>
    </location>
</feature>
<keyword evidence="8" id="KW-1278">Translocase</keyword>
<dbReference type="SUPFAM" id="SSF52540">
    <property type="entry name" value="P-loop containing nucleoside triphosphate hydrolases"/>
    <property type="match status" value="2"/>
</dbReference>
<proteinExistence type="inferred from homology"/>
<dbReference type="Pfam" id="PF00005">
    <property type="entry name" value="ABC_tran"/>
    <property type="match status" value="2"/>
</dbReference>
<dbReference type="RefSeq" id="WP_219937584.1">
    <property type="nucleotide sequence ID" value="NZ_JAGFNY010000015.1"/>
</dbReference>
<evidence type="ECO:0000256" key="9">
    <source>
        <dbReference type="ARBA" id="ARBA00023136"/>
    </source>
</evidence>
<gene>
    <name evidence="12" type="ORF">J5V48_05590</name>
</gene>
<dbReference type="InterPro" id="IPR050095">
    <property type="entry name" value="ECF_ABC_transporter_ATP-bd"/>
</dbReference>
<dbReference type="InterPro" id="IPR003439">
    <property type="entry name" value="ABC_transporter-like_ATP-bd"/>
</dbReference>
<evidence type="ECO:0000256" key="7">
    <source>
        <dbReference type="ARBA" id="ARBA00022840"/>
    </source>
</evidence>
<sequence length="461" mass="51318">MIELKNVSYTYASEKDPCLKDISIRAENGKITLCTGVSGCGKSTLIRLMNGLAPHYFGGKVEGDVLIDGVNASMMSLNEHSTSVGSLFQEPERQFFALNVEDEIAFALEWQGIKRDEIKKRVNRVISLFNLGDVRNNPIDALSEGQKQKVGLASIVALGVKNIILDEPTANLDVESTSELASILNDLKEQGYCIFIVDHRLYYLSEYADSVIVMSNGSVCKEGGFEILTDEIVKDFGLRKASVPDRRDQLKRADRSKDSVVRTEDLTFYYQEGKSIFDNLNISFPKGIHVLLGKNGVGKTTLCRLIFGLEKQKGGRVVFDESYTGNPLAFGSIVLQNTDYQLNMRTVYDELESCFYLAGIKDSKDKVDNMLKKLDLSLYANRHPQSLSGGQKQRLVIGMAMCKNPKIIILDEPTSGLDGRNMRIIKDMLKDYAQQGNCVVIITHDLELVDDDSFDAIEIGQ</sequence>
<dbReference type="InterPro" id="IPR015856">
    <property type="entry name" value="ABC_transpr_CbiO/EcfA_su"/>
</dbReference>
<feature type="domain" description="ABC transporter" evidence="11">
    <location>
        <begin position="2"/>
        <end position="241"/>
    </location>
</feature>
<dbReference type="GO" id="GO:0005524">
    <property type="term" value="F:ATP binding"/>
    <property type="evidence" value="ECO:0007669"/>
    <property type="project" value="UniProtKB-KW"/>
</dbReference>
<dbReference type="CDD" id="cd03225">
    <property type="entry name" value="ABC_cobalt_CbiO_domain1"/>
    <property type="match status" value="1"/>
</dbReference>